<dbReference type="AlphaFoldDB" id="A0AAN9FKT7"/>
<sequence length="75" mass="8299">MGDNVWKAHLAKVLVQLFDGGYHVITQVALKFGSGNVYSLCFVVEVGDGRGEHEKKKKMERRMSKGVLSSNNLCS</sequence>
<dbReference type="EMBL" id="JAYWIO010000003">
    <property type="protein sequence ID" value="KAK7276466.1"/>
    <property type="molecule type" value="Genomic_DNA"/>
</dbReference>
<feature type="region of interest" description="Disordered" evidence="1">
    <location>
        <begin position="51"/>
        <end position="75"/>
    </location>
</feature>
<keyword evidence="3" id="KW-1185">Reference proteome</keyword>
<accession>A0AAN9FKT7</accession>
<evidence type="ECO:0000313" key="2">
    <source>
        <dbReference type="EMBL" id="KAK7276466.1"/>
    </source>
</evidence>
<proteinExistence type="predicted"/>
<evidence type="ECO:0000313" key="3">
    <source>
        <dbReference type="Proteomes" id="UP001372338"/>
    </source>
</evidence>
<name>A0AAN9FKT7_CROPI</name>
<evidence type="ECO:0000256" key="1">
    <source>
        <dbReference type="SAM" id="MobiDB-lite"/>
    </source>
</evidence>
<dbReference type="Proteomes" id="UP001372338">
    <property type="component" value="Unassembled WGS sequence"/>
</dbReference>
<reference evidence="2 3" key="1">
    <citation type="submission" date="2024-01" db="EMBL/GenBank/DDBJ databases">
        <title>The genomes of 5 underutilized Papilionoideae crops provide insights into root nodulation and disease resistanc.</title>
        <authorList>
            <person name="Yuan L."/>
        </authorList>
    </citation>
    <scope>NUCLEOTIDE SEQUENCE [LARGE SCALE GENOMIC DNA]</scope>
    <source>
        <strain evidence="2">ZHUSHIDOU_FW_LH</strain>
        <tissue evidence="2">Leaf</tissue>
    </source>
</reference>
<gene>
    <name evidence="2" type="ORF">RIF29_17605</name>
</gene>
<comment type="caution">
    <text evidence="2">The sequence shown here is derived from an EMBL/GenBank/DDBJ whole genome shotgun (WGS) entry which is preliminary data.</text>
</comment>
<protein>
    <submittedName>
        <fullName evidence="2">Uncharacterized protein</fullName>
    </submittedName>
</protein>
<organism evidence="2 3">
    <name type="scientific">Crotalaria pallida</name>
    <name type="common">Smooth rattlebox</name>
    <name type="synonym">Crotalaria striata</name>
    <dbReference type="NCBI Taxonomy" id="3830"/>
    <lineage>
        <taxon>Eukaryota</taxon>
        <taxon>Viridiplantae</taxon>
        <taxon>Streptophyta</taxon>
        <taxon>Embryophyta</taxon>
        <taxon>Tracheophyta</taxon>
        <taxon>Spermatophyta</taxon>
        <taxon>Magnoliopsida</taxon>
        <taxon>eudicotyledons</taxon>
        <taxon>Gunneridae</taxon>
        <taxon>Pentapetalae</taxon>
        <taxon>rosids</taxon>
        <taxon>fabids</taxon>
        <taxon>Fabales</taxon>
        <taxon>Fabaceae</taxon>
        <taxon>Papilionoideae</taxon>
        <taxon>50 kb inversion clade</taxon>
        <taxon>genistoids sensu lato</taxon>
        <taxon>core genistoids</taxon>
        <taxon>Crotalarieae</taxon>
        <taxon>Crotalaria</taxon>
    </lineage>
</organism>